<proteinExistence type="predicted"/>
<name>A0A5C6FQ68_9PLAN</name>
<sequence length="485" mass="54844">MSSPDRSTPDPDTRNDRRGLFRFGCLGWSLILLTVLPLLIAGSMGLWWKRRQTLANQAVTDRLQTLSAQGLPIDAISLQTYYNRSTTNHGRDLWRSIRDQLNSEPFATSLGNVLIAVDEKEIPLPGKPYPADKEVQQFLDDNAEFFRKIDQWLDADTHFRVEVDFRDFDTVFDQFGDQRNLARVLRVKARHAIHHGDSVSAHQALRNGIFFARGQEKSPLLISHLVRIAVESVVMDSVGMSLEADTLDQSQLSDLLQAIDALDSSAESLRNAIIGERAFALDNFNRDVFADEDLFFDKPDRLQRTLGGHATDKLSAIDSFELWLRAVSDDLVKDAPLLLDIADQQSQSLQQLNVFQQAERCVSATLTPPIQMSVLAFLRNEHQRRLVRTAIAARLYRHQESRWPQTVDELQRVGLDPKSVHPSGDRPFGIHEQADGTLLVWGFDPTTDYSAFSELVPTPTEPPDLTLNPDRDMVIRISTKPQENE</sequence>
<dbReference type="Proteomes" id="UP000316476">
    <property type="component" value="Unassembled WGS sequence"/>
</dbReference>
<evidence type="ECO:0000256" key="1">
    <source>
        <dbReference type="SAM" id="Phobius"/>
    </source>
</evidence>
<organism evidence="2 3">
    <name type="scientific">Crateriforma conspicua</name>
    <dbReference type="NCBI Taxonomy" id="2527996"/>
    <lineage>
        <taxon>Bacteria</taxon>
        <taxon>Pseudomonadati</taxon>
        <taxon>Planctomycetota</taxon>
        <taxon>Planctomycetia</taxon>
        <taxon>Planctomycetales</taxon>
        <taxon>Planctomycetaceae</taxon>
        <taxon>Crateriforma</taxon>
    </lineage>
</organism>
<evidence type="ECO:0000313" key="2">
    <source>
        <dbReference type="EMBL" id="TWU63412.1"/>
    </source>
</evidence>
<keyword evidence="1" id="KW-0812">Transmembrane</keyword>
<gene>
    <name evidence="2" type="ORF">V7x_51520</name>
</gene>
<accession>A0A5C6FQ68</accession>
<evidence type="ECO:0000313" key="3">
    <source>
        <dbReference type="Proteomes" id="UP000316476"/>
    </source>
</evidence>
<dbReference type="AlphaFoldDB" id="A0A5C6FQ68"/>
<protein>
    <submittedName>
        <fullName evidence="2">Uncharacterized protein</fullName>
    </submittedName>
</protein>
<comment type="caution">
    <text evidence="2">The sequence shown here is derived from an EMBL/GenBank/DDBJ whole genome shotgun (WGS) entry which is preliminary data.</text>
</comment>
<keyword evidence="1" id="KW-0472">Membrane</keyword>
<reference evidence="2 3" key="1">
    <citation type="submission" date="2019-02" db="EMBL/GenBank/DDBJ databases">
        <title>Deep-cultivation of Planctomycetes and their phenomic and genomic characterization uncovers novel biology.</title>
        <authorList>
            <person name="Wiegand S."/>
            <person name="Jogler M."/>
            <person name="Boedeker C."/>
            <person name="Pinto D."/>
            <person name="Vollmers J."/>
            <person name="Rivas-Marin E."/>
            <person name="Kohn T."/>
            <person name="Peeters S.H."/>
            <person name="Heuer A."/>
            <person name="Rast P."/>
            <person name="Oberbeckmann S."/>
            <person name="Bunk B."/>
            <person name="Jeske O."/>
            <person name="Meyerdierks A."/>
            <person name="Storesund J.E."/>
            <person name="Kallscheuer N."/>
            <person name="Luecker S."/>
            <person name="Lage O.M."/>
            <person name="Pohl T."/>
            <person name="Merkel B.J."/>
            <person name="Hornburger P."/>
            <person name="Mueller R.-W."/>
            <person name="Bruemmer F."/>
            <person name="Labrenz M."/>
            <person name="Spormann A.M."/>
            <person name="Op Den Camp H."/>
            <person name="Overmann J."/>
            <person name="Amann R."/>
            <person name="Jetten M.S.M."/>
            <person name="Mascher T."/>
            <person name="Medema M.H."/>
            <person name="Devos D.P."/>
            <person name="Kaster A.-K."/>
            <person name="Ovreas L."/>
            <person name="Rohde M."/>
            <person name="Galperin M.Y."/>
            <person name="Jogler C."/>
        </authorList>
    </citation>
    <scope>NUCLEOTIDE SEQUENCE [LARGE SCALE GENOMIC DNA]</scope>
    <source>
        <strain evidence="2 3">V7</strain>
    </source>
</reference>
<keyword evidence="1" id="KW-1133">Transmembrane helix</keyword>
<dbReference type="RefSeq" id="WP_197138354.1">
    <property type="nucleotide sequence ID" value="NZ_SJPZ01000002.1"/>
</dbReference>
<feature type="transmembrane region" description="Helical" evidence="1">
    <location>
        <begin position="20"/>
        <end position="41"/>
    </location>
</feature>
<dbReference type="EMBL" id="SJPZ01000002">
    <property type="protein sequence ID" value="TWU63412.1"/>
    <property type="molecule type" value="Genomic_DNA"/>
</dbReference>